<comment type="caution">
    <text evidence="2">The sequence shown here is derived from an EMBL/GenBank/DDBJ whole genome shotgun (WGS) entry which is preliminary data.</text>
</comment>
<evidence type="ECO:0000256" key="1">
    <source>
        <dbReference type="SAM" id="SignalP"/>
    </source>
</evidence>
<gene>
    <name evidence="2" type="ORF">VMF7928_03027</name>
</gene>
<protein>
    <recommendedName>
        <fullName evidence="4">YcfL protein: an outer membrane lipoprotein that is part of a salvage cluster</fullName>
    </recommendedName>
</protein>
<dbReference type="InterPro" id="IPR010824">
    <property type="entry name" value="DUF1425"/>
</dbReference>
<evidence type="ECO:0000313" key="2">
    <source>
        <dbReference type="EMBL" id="CAH0540662.1"/>
    </source>
</evidence>
<dbReference type="InterPro" id="IPR038483">
    <property type="entry name" value="YcfL-like_sf"/>
</dbReference>
<organism evidence="2 3">
    <name type="scientific">Vibrio marisflavi CECT 7928</name>
    <dbReference type="NCBI Taxonomy" id="634439"/>
    <lineage>
        <taxon>Bacteria</taxon>
        <taxon>Pseudomonadati</taxon>
        <taxon>Pseudomonadota</taxon>
        <taxon>Gammaproteobacteria</taxon>
        <taxon>Vibrionales</taxon>
        <taxon>Vibrionaceae</taxon>
        <taxon>Vibrio</taxon>
    </lineage>
</organism>
<reference evidence="2" key="1">
    <citation type="submission" date="2021-11" db="EMBL/GenBank/DDBJ databases">
        <authorList>
            <person name="Rodrigo-Torres L."/>
            <person name="Arahal R. D."/>
            <person name="Lucena T."/>
        </authorList>
    </citation>
    <scope>NUCLEOTIDE SEQUENCE</scope>
    <source>
        <strain evidence="2">CECT 7928</strain>
    </source>
</reference>
<name>A0ABM9A645_9VIBR</name>
<feature type="chain" id="PRO_5047281082" description="YcfL protein: an outer membrane lipoprotein that is part of a salvage cluster" evidence="1">
    <location>
        <begin position="19"/>
        <end position="129"/>
    </location>
</feature>
<dbReference type="CDD" id="cd09030">
    <property type="entry name" value="DUF1425"/>
    <property type="match status" value="1"/>
</dbReference>
<dbReference type="EMBL" id="CAKLDM010000002">
    <property type="protein sequence ID" value="CAH0540662.1"/>
    <property type="molecule type" value="Genomic_DNA"/>
</dbReference>
<dbReference type="PROSITE" id="PS51257">
    <property type="entry name" value="PROKAR_LIPOPROTEIN"/>
    <property type="match status" value="1"/>
</dbReference>
<evidence type="ECO:0000313" key="3">
    <source>
        <dbReference type="Proteomes" id="UP000838748"/>
    </source>
</evidence>
<feature type="signal peptide" evidence="1">
    <location>
        <begin position="1"/>
        <end position="18"/>
    </location>
</feature>
<accession>A0ABM9A645</accession>
<proteinExistence type="predicted"/>
<sequence length="129" mass="14369">MKKWLLFVLVAFFVTGCAQNTAGLQIDGESHKVLFGDKVLGSRLVVNDIATTQVDGRARGVVRLTSKYKGNLNILYRFSWYNDQGLEVNTSSGPWRQAIVYGDASVSLSEVTLNPNGTQFRLQIRENND</sequence>
<keyword evidence="3" id="KW-1185">Reference proteome</keyword>
<dbReference type="Pfam" id="PF07233">
    <property type="entry name" value="DUF1425"/>
    <property type="match status" value="1"/>
</dbReference>
<dbReference type="RefSeq" id="WP_237362538.1">
    <property type="nucleotide sequence ID" value="NZ_CAKLDM010000002.1"/>
</dbReference>
<keyword evidence="1" id="KW-0732">Signal</keyword>
<evidence type="ECO:0008006" key="4">
    <source>
        <dbReference type="Google" id="ProtNLM"/>
    </source>
</evidence>
<dbReference type="Proteomes" id="UP000838748">
    <property type="component" value="Unassembled WGS sequence"/>
</dbReference>
<dbReference type="Gene3D" id="2.60.40.3230">
    <property type="match status" value="1"/>
</dbReference>